<reference evidence="1" key="2">
    <citation type="submission" date="2021-02" db="EMBL/GenBank/DDBJ databases">
        <authorList>
            <person name="Kimball J.A."/>
            <person name="Haas M.W."/>
            <person name="Macchietto M."/>
            <person name="Kono T."/>
            <person name="Duquette J."/>
            <person name="Shao M."/>
        </authorList>
    </citation>
    <scope>NUCLEOTIDE SEQUENCE</scope>
    <source>
        <tissue evidence="1">Fresh leaf tissue</tissue>
    </source>
</reference>
<evidence type="ECO:0000313" key="2">
    <source>
        <dbReference type="Proteomes" id="UP000729402"/>
    </source>
</evidence>
<comment type="caution">
    <text evidence="1">The sequence shown here is derived from an EMBL/GenBank/DDBJ whole genome shotgun (WGS) entry which is preliminary data.</text>
</comment>
<name>A0A8J5VZH2_ZIZPA</name>
<dbReference type="AlphaFoldDB" id="A0A8J5VZH2"/>
<dbReference type="InterPro" id="IPR004252">
    <property type="entry name" value="Probable_transposase_24"/>
</dbReference>
<dbReference type="OrthoDB" id="672329at2759"/>
<keyword evidence="2" id="KW-1185">Reference proteome</keyword>
<evidence type="ECO:0000313" key="1">
    <source>
        <dbReference type="EMBL" id="KAG8065343.1"/>
    </source>
</evidence>
<reference evidence="1" key="1">
    <citation type="journal article" date="2021" name="bioRxiv">
        <title>Whole Genome Assembly and Annotation of Northern Wild Rice, Zizania palustris L., Supports a Whole Genome Duplication in the Zizania Genus.</title>
        <authorList>
            <person name="Haas M."/>
            <person name="Kono T."/>
            <person name="Macchietto M."/>
            <person name="Millas R."/>
            <person name="McGilp L."/>
            <person name="Shao M."/>
            <person name="Duquette J."/>
            <person name="Hirsch C.N."/>
            <person name="Kimball J."/>
        </authorList>
    </citation>
    <scope>NUCLEOTIDE SEQUENCE</scope>
    <source>
        <tissue evidence="1">Fresh leaf tissue</tissue>
    </source>
</reference>
<dbReference type="Proteomes" id="UP000729402">
    <property type="component" value="Unassembled WGS sequence"/>
</dbReference>
<dbReference type="EMBL" id="JAAALK010000285">
    <property type="protein sequence ID" value="KAG8065343.1"/>
    <property type="molecule type" value="Genomic_DNA"/>
</dbReference>
<organism evidence="1 2">
    <name type="scientific">Zizania palustris</name>
    <name type="common">Northern wild rice</name>
    <dbReference type="NCBI Taxonomy" id="103762"/>
    <lineage>
        <taxon>Eukaryota</taxon>
        <taxon>Viridiplantae</taxon>
        <taxon>Streptophyta</taxon>
        <taxon>Embryophyta</taxon>
        <taxon>Tracheophyta</taxon>
        <taxon>Spermatophyta</taxon>
        <taxon>Magnoliopsida</taxon>
        <taxon>Liliopsida</taxon>
        <taxon>Poales</taxon>
        <taxon>Poaceae</taxon>
        <taxon>BOP clade</taxon>
        <taxon>Oryzoideae</taxon>
        <taxon>Oryzeae</taxon>
        <taxon>Zizaniinae</taxon>
        <taxon>Zizania</taxon>
    </lineage>
</organism>
<protein>
    <submittedName>
        <fullName evidence="1">Uncharacterized protein</fullName>
    </submittedName>
</protein>
<gene>
    <name evidence="1" type="ORF">GUJ93_ZPchr0004g39056</name>
</gene>
<dbReference type="Pfam" id="PF03004">
    <property type="entry name" value="Transposase_24"/>
    <property type="match status" value="1"/>
</dbReference>
<accession>A0A8J5VZH2</accession>
<proteinExistence type="predicted"/>
<sequence>METCQKNKDNRANVQFHQTTSSQSYAVFVENLGDKINEQADAFDLFKKCHYSNKKKCYTPTVQLAINEMENNLSTESEDPKLASQVVADVLAQKTKKSLPLECWDSELAA</sequence>